<comment type="caution">
    <text evidence="2">The sequence shown here is derived from an EMBL/GenBank/DDBJ whole genome shotgun (WGS) entry which is preliminary data.</text>
</comment>
<keyword evidence="3" id="KW-1185">Reference proteome</keyword>
<dbReference type="AlphaFoldDB" id="A0A9Q3FPZ0"/>
<evidence type="ECO:0000259" key="1">
    <source>
        <dbReference type="Pfam" id="PF17921"/>
    </source>
</evidence>
<evidence type="ECO:0000313" key="2">
    <source>
        <dbReference type="EMBL" id="MBW0544038.1"/>
    </source>
</evidence>
<feature type="domain" description="Integrase zinc-binding" evidence="1">
    <location>
        <begin position="97"/>
        <end position="149"/>
    </location>
</feature>
<dbReference type="InterPro" id="IPR041588">
    <property type="entry name" value="Integrase_H2C2"/>
</dbReference>
<dbReference type="Gene3D" id="1.10.340.70">
    <property type="match status" value="1"/>
</dbReference>
<name>A0A9Q3FPZ0_9BASI</name>
<reference evidence="2" key="1">
    <citation type="submission" date="2021-03" db="EMBL/GenBank/DDBJ databases">
        <title>Draft genome sequence of rust myrtle Austropuccinia psidii MF-1, a brazilian biotype.</title>
        <authorList>
            <person name="Quecine M.C."/>
            <person name="Pachon D.M.R."/>
            <person name="Bonatelli M.L."/>
            <person name="Correr F.H."/>
            <person name="Franceschini L.M."/>
            <person name="Leite T.F."/>
            <person name="Margarido G.R.A."/>
            <person name="Almeida C.A."/>
            <person name="Ferrarezi J.A."/>
            <person name="Labate C.A."/>
        </authorList>
    </citation>
    <scope>NUCLEOTIDE SEQUENCE</scope>
    <source>
        <strain evidence="2">MF-1</strain>
    </source>
</reference>
<proteinExistence type="predicted"/>
<gene>
    <name evidence="2" type="ORF">O181_083753</name>
</gene>
<accession>A0A9Q3FPZ0</accession>
<dbReference type="Proteomes" id="UP000765509">
    <property type="component" value="Unassembled WGS sequence"/>
</dbReference>
<dbReference type="EMBL" id="AVOT02048848">
    <property type="protein sequence ID" value="MBW0544038.1"/>
    <property type="molecule type" value="Genomic_DNA"/>
</dbReference>
<sequence length="168" mass="19603">MCTQREGVESISKNPENLHKVIKKDGLQESRFFSIEAELFSDLVDQIQKEVWKDKDYKEIIKKLARGESVSDYSLEPLAKLMLLKDTVVTPSNEEIQLNILQNHCYPLLTGHTVQENTLKLRKRDLYWDGINQFIKEYVSSCQQFSRNRNIHHKKFGLLKPLKIKSGP</sequence>
<organism evidence="2 3">
    <name type="scientific">Austropuccinia psidii MF-1</name>
    <dbReference type="NCBI Taxonomy" id="1389203"/>
    <lineage>
        <taxon>Eukaryota</taxon>
        <taxon>Fungi</taxon>
        <taxon>Dikarya</taxon>
        <taxon>Basidiomycota</taxon>
        <taxon>Pucciniomycotina</taxon>
        <taxon>Pucciniomycetes</taxon>
        <taxon>Pucciniales</taxon>
        <taxon>Sphaerophragmiaceae</taxon>
        <taxon>Austropuccinia</taxon>
    </lineage>
</organism>
<dbReference type="Pfam" id="PF17921">
    <property type="entry name" value="Integrase_H2C2"/>
    <property type="match status" value="1"/>
</dbReference>
<protein>
    <recommendedName>
        <fullName evidence="1">Integrase zinc-binding domain-containing protein</fullName>
    </recommendedName>
</protein>
<evidence type="ECO:0000313" key="3">
    <source>
        <dbReference type="Proteomes" id="UP000765509"/>
    </source>
</evidence>
<dbReference type="OrthoDB" id="3341476at2759"/>